<evidence type="ECO:0000313" key="1">
    <source>
        <dbReference type="EMBL" id="WWD07350.1"/>
    </source>
</evidence>
<evidence type="ECO:0008006" key="3">
    <source>
        <dbReference type="Google" id="ProtNLM"/>
    </source>
</evidence>
<dbReference type="GeneID" id="91104249"/>
<gene>
    <name evidence="1" type="ORF">V865_005448</name>
</gene>
<sequence>MTTETRSLVDDRTAFQRLLPVHHLILSHLSRLAPTTYLLLSRYHHDQLVRSLYSSITPDLSTLHGLTYPSPRNQRTLNALSQTITLIVSPQSSWALLRATKGIHPFSKAHKELFRNVQNIHLTWKALYARISGTPPPVNGLQIENNLWFHVKNPIKHLIIDIESLGSDSALFNSFLSTQFYWEIQVMMKSFKPTSTTWRYLIHKEDINSWGLDTYIEVPARIWCDGMDGLRKVTTVFFPKRPTLNNPGHCDGSSDYRIKVTQIVDQLVELVNEKMKKRALGNEIIQAGDRGGNSSIRKFEDLPRWTLEVEGADGRVVESRVLMRLDHGRYDFVPS</sequence>
<proteinExistence type="predicted"/>
<dbReference type="RefSeq" id="XP_066085317.1">
    <property type="nucleotide sequence ID" value="XM_066229220.1"/>
</dbReference>
<dbReference type="InterPro" id="IPR022235">
    <property type="entry name" value="DUF3760"/>
</dbReference>
<organism evidence="1 2">
    <name type="scientific">Kwoniella europaea PYCC6329</name>
    <dbReference type="NCBI Taxonomy" id="1423913"/>
    <lineage>
        <taxon>Eukaryota</taxon>
        <taxon>Fungi</taxon>
        <taxon>Dikarya</taxon>
        <taxon>Basidiomycota</taxon>
        <taxon>Agaricomycotina</taxon>
        <taxon>Tremellomycetes</taxon>
        <taxon>Tremellales</taxon>
        <taxon>Cryptococcaceae</taxon>
        <taxon>Kwoniella</taxon>
    </lineage>
</organism>
<dbReference type="Pfam" id="PF12586">
    <property type="entry name" value="DUF3760"/>
    <property type="match status" value="1"/>
</dbReference>
<dbReference type="EMBL" id="CP144089">
    <property type="protein sequence ID" value="WWD07350.1"/>
    <property type="molecule type" value="Genomic_DNA"/>
</dbReference>
<dbReference type="KEGG" id="ker:91104249"/>
<reference evidence="1 2" key="1">
    <citation type="submission" date="2024-01" db="EMBL/GenBank/DDBJ databases">
        <title>Comparative genomics of Cryptococcus and Kwoniella reveals pathogenesis evolution and contrasting modes of karyotype evolution via chromosome fusion or intercentromeric recombination.</title>
        <authorList>
            <person name="Coelho M.A."/>
            <person name="David-Palma M."/>
            <person name="Shea T."/>
            <person name="Bowers K."/>
            <person name="McGinley-Smith S."/>
            <person name="Mohammad A.W."/>
            <person name="Gnirke A."/>
            <person name="Yurkov A.M."/>
            <person name="Nowrousian M."/>
            <person name="Sun S."/>
            <person name="Cuomo C.A."/>
            <person name="Heitman J."/>
        </authorList>
    </citation>
    <scope>NUCLEOTIDE SEQUENCE [LARGE SCALE GENOMIC DNA]</scope>
    <source>
        <strain evidence="1 2">PYCC6329</strain>
    </source>
</reference>
<dbReference type="Proteomes" id="UP001358614">
    <property type="component" value="Chromosome 1"/>
</dbReference>
<dbReference type="AlphaFoldDB" id="A0AAX4KP52"/>
<protein>
    <recommendedName>
        <fullName evidence="3">F-box domain-containing protein</fullName>
    </recommendedName>
</protein>
<evidence type="ECO:0000313" key="2">
    <source>
        <dbReference type="Proteomes" id="UP001358614"/>
    </source>
</evidence>
<name>A0AAX4KP52_9TREE</name>
<keyword evidence="2" id="KW-1185">Reference proteome</keyword>
<accession>A0AAX4KP52</accession>